<dbReference type="SUPFAM" id="SSF140990">
    <property type="entry name" value="FtsH protease domain-like"/>
    <property type="match status" value="1"/>
</dbReference>
<name>A0A671U5D3_SPAAU</name>
<dbReference type="InterPro" id="IPR003959">
    <property type="entry name" value="ATPase_AAA_core"/>
</dbReference>
<dbReference type="Pfam" id="PF17862">
    <property type="entry name" value="AAA_lid_3"/>
    <property type="match status" value="1"/>
</dbReference>
<comment type="catalytic activity">
    <reaction evidence="18">
        <text>ATP + H2O = ADP + phosphate + H(+)</text>
        <dbReference type="Rhea" id="RHEA:13065"/>
        <dbReference type="ChEBI" id="CHEBI:15377"/>
        <dbReference type="ChEBI" id="CHEBI:15378"/>
        <dbReference type="ChEBI" id="CHEBI:30616"/>
        <dbReference type="ChEBI" id="CHEBI:43474"/>
        <dbReference type="ChEBI" id="CHEBI:456216"/>
    </reaction>
    <physiologicalReaction direction="left-to-right" evidence="18">
        <dbReference type="Rhea" id="RHEA:13066"/>
    </physiologicalReaction>
</comment>
<dbReference type="InterPro" id="IPR003593">
    <property type="entry name" value="AAA+_ATPase"/>
</dbReference>
<dbReference type="GO" id="GO:0005745">
    <property type="term" value="C:m-AAA complex"/>
    <property type="evidence" value="ECO:0007669"/>
    <property type="project" value="TreeGrafter"/>
</dbReference>
<evidence type="ECO:0000256" key="17">
    <source>
        <dbReference type="ARBA" id="ARBA00023136"/>
    </source>
</evidence>
<reference evidence="23" key="1">
    <citation type="submission" date="2021-04" db="EMBL/GenBank/DDBJ databases">
        <authorList>
            <consortium name="Wellcome Sanger Institute Data Sharing"/>
        </authorList>
    </citation>
    <scope>NUCLEOTIDE SEQUENCE [LARGE SCALE GENOMIC DNA]</scope>
</reference>
<feature type="compositionally biased region" description="Basic and acidic residues" evidence="20">
    <location>
        <begin position="662"/>
        <end position="685"/>
    </location>
</feature>
<dbReference type="FunFam" id="1.10.8.60:FF:000019">
    <property type="entry name" value="AFG3-like AAA ATPase 2"/>
    <property type="match status" value="1"/>
</dbReference>
<keyword evidence="17 21" id="KW-0472">Membrane</keyword>
<evidence type="ECO:0000256" key="18">
    <source>
        <dbReference type="ARBA" id="ARBA00048778"/>
    </source>
</evidence>
<keyword evidence="12 19" id="KW-0067">ATP-binding</keyword>
<dbReference type="Gene3D" id="3.40.50.300">
    <property type="entry name" value="P-loop containing nucleotide triphosphate hydrolases"/>
    <property type="match status" value="1"/>
</dbReference>
<dbReference type="InterPro" id="IPR011546">
    <property type="entry name" value="Pept_M41_FtsH_extracell"/>
</dbReference>
<organism evidence="23 24">
    <name type="scientific">Sparus aurata</name>
    <name type="common">Gilthead sea bream</name>
    <dbReference type="NCBI Taxonomy" id="8175"/>
    <lineage>
        <taxon>Eukaryota</taxon>
        <taxon>Metazoa</taxon>
        <taxon>Chordata</taxon>
        <taxon>Craniata</taxon>
        <taxon>Vertebrata</taxon>
        <taxon>Euteleostomi</taxon>
        <taxon>Actinopterygii</taxon>
        <taxon>Neopterygii</taxon>
        <taxon>Teleostei</taxon>
        <taxon>Neoteleostei</taxon>
        <taxon>Acanthomorphata</taxon>
        <taxon>Eupercaria</taxon>
        <taxon>Spariformes</taxon>
        <taxon>Sparidae</taxon>
        <taxon>Sparus</taxon>
    </lineage>
</organism>
<dbReference type="GO" id="GO:0034982">
    <property type="term" value="P:mitochondrial protein processing"/>
    <property type="evidence" value="ECO:0007669"/>
    <property type="project" value="TreeGrafter"/>
</dbReference>
<dbReference type="HAMAP" id="MF_01458">
    <property type="entry name" value="FtsH"/>
    <property type="match status" value="1"/>
</dbReference>
<dbReference type="GO" id="GO:0008270">
    <property type="term" value="F:zinc ion binding"/>
    <property type="evidence" value="ECO:0007669"/>
    <property type="project" value="InterPro"/>
</dbReference>
<dbReference type="SMART" id="SM00382">
    <property type="entry name" value="AAA"/>
    <property type="match status" value="1"/>
</dbReference>
<evidence type="ECO:0000259" key="22">
    <source>
        <dbReference type="SMART" id="SM00382"/>
    </source>
</evidence>
<dbReference type="Gene3D" id="3.40.1690.20">
    <property type="match status" value="1"/>
</dbReference>
<evidence type="ECO:0000256" key="8">
    <source>
        <dbReference type="ARBA" id="ARBA00022741"/>
    </source>
</evidence>
<dbReference type="InterPro" id="IPR005936">
    <property type="entry name" value="FtsH"/>
</dbReference>
<evidence type="ECO:0000256" key="4">
    <source>
        <dbReference type="ARBA" id="ARBA00010550"/>
    </source>
</evidence>
<evidence type="ECO:0000256" key="14">
    <source>
        <dbReference type="ARBA" id="ARBA00022989"/>
    </source>
</evidence>
<reference evidence="23" key="2">
    <citation type="submission" date="2025-08" db="UniProtKB">
        <authorList>
            <consortium name="Ensembl"/>
        </authorList>
    </citation>
    <scope>IDENTIFICATION</scope>
</reference>
<comment type="cofactor">
    <cofactor evidence="1">
        <name>Zn(2+)</name>
        <dbReference type="ChEBI" id="CHEBI:29105"/>
    </cofactor>
</comment>
<dbReference type="Gene3D" id="1.20.58.760">
    <property type="entry name" value="Peptidase M41"/>
    <property type="match status" value="1"/>
</dbReference>
<evidence type="ECO:0000256" key="6">
    <source>
        <dbReference type="ARBA" id="ARBA00022692"/>
    </source>
</evidence>
<comment type="subcellular location">
    <subcellularLocation>
        <location evidence="2">Mitochondrion inner membrane</location>
        <topology evidence="2">Multi-pass membrane protein</topology>
    </subcellularLocation>
</comment>
<gene>
    <name evidence="23" type="primary">afg3l1</name>
</gene>
<dbReference type="Ensembl" id="ENSSAUT00010009890.1">
    <property type="protein sequence ID" value="ENSSAUP00010009265.1"/>
    <property type="gene ID" value="ENSSAUG00010004583.1"/>
</dbReference>
<evidence type="ECO:0000256" key="9">
    <source>
        <dbReference type="ARBA" id="ARBA00022792"/>
    </source>
</evidence>
<keyword evidence="7" id="KW-0479">Metal-binding</keyword>
<feature type="transmembrane region" description="Helical" evidence="21">
    <location>
        <begin position="33"/>
        <end position="52"/>
    </location>
</feature>
<evidence type="ECO:0000256" key="1">
    <source>
        <dbReference type="ARBA" id="ARBA00001947"/>
    </source>
</evidence>
<dbReference type="CDD" id="cd19501">
    <property type="entry name" value="RecA-like_FtsH"/>
    <property type="match status" value="1"/>
</dbReference>
<keyword evidence="16" id="KW-0496">Mitochondrion</keyword>
<evidence type="ECO:0000256" key="12">
    <source>
        <dbReference type="ARBA" id="ARBA00022840"/>
    </source>
</evidence>
<evidence type="ECO:0000256" key="13">
    <source>
        <dbReference type="ARBA" id="ARBA00022946"/>
    </source>
</evidence>
<dbReference type="Pfam" id="PF00004">
    <property type="entry name" value="AAA"/>
    <property type="match status" value="1"/>
</dbReference>
<dbReference type="GO" id="GO:0004176">
    <property type="term" value="F:ATP-dependent peptidase activity"/>
    <property type="evidence" value="ECO:0007669"/>
    <property type="project" value="InterPro"/>
</dbReference>
<dbReference type="GO" id="GO:0004222">
    <property type="term" value="F:metalloendopeptidase activity"/>
    <property type="evidence" value="ECO:0007669"/>
    <property type="project" value="InterPro"/>
</dbReference>
<dbReference type="PANTHER" id="PTHR43655:SF7">
    <property type="entry name" value="AFG3-LIKE PROTEIN 1"/>
    <property type="match status" value="1"/>
</dbReference>
<evidence type="ECO:0000256" key="10">
    <source>
        <dbReference type="ARBA" id="ARBA00022801"/>
    </source>
</evidence>
<dbReference type="Pfam" id="PF06480">
    <property type="entry name" value="FtsH_ext"/>
    <property type="match status" value="1"/>
</dbReference>
<dbReference type="AlphaFoldDB" id="A0A671U5D3"/>
<evidence type="ECO:0000256" key="7">
    <source>
        <dbReference type="ARBA" id="ARBA00022723"/>
    </source>
</evidence>
<accession>A0A671U5D3</accession>
<dbReference type="InterPro" id="IPR037219">
    <property type="entry name" value="Peptidase_M41-like"/>
</dbReference>
<proteinExistence type="inferred from homology"/>
<dbReference type="Proteomes" id="UP000472265">
    <property type="component" value="Chromosome 8"/>
</dbReference>
<keyword evidence="24" id="KW-1185">Reference proteome</keyword>
<dbReference type="InterPro" id="IPR050928">
    <property type="entry name" value="ATP-dep_Zn_Metalloprotease"/>
</dbReference>
<sequence length="694" mass="76826">SDGKGGGGGKRGGGKDWWSRLQKGDFPWDEKDFRYLAITIAGVSSVLLYLYMRDNGREISWKDFVHRYVGRGIVERLEVINKQYVRVILVPGANADASYVWFNIGSVDTFERNLEAAHLELGLELSHRPAVVYSTESDGSFLLGMVPTLLLIGFLIFSLRRGPMGGGMGGGRGGPFSMSESTAKMMKDNIDVKFKDVAGCEEAKLEILEFVNFLKNPQQYQDLGAKIPKGAVLSGPPGTGKTLLAKATAGEANVPFITVNGSEFLEMFVGVGPARVRDMFSMARKNAPCILFIDEIDAVGRKRGGGNFGGQSEQENTLNQLLVEMDGFNTATNVVVLAGTNRPDILDPALMRPGRFDRQIYIGPPDIKGRASIFKVHLRPIKLDPNMDKDVLARKMAAATPGFTGADIANVCNEAALIAARYLGPSVNAKHFEQAIDRVIGGLEKKTQVLQPTEKKTVAYHEAGHAIVGWFLQHADPLLKVSIIPRGKGLGYAQYLPREQYLYSREQLFDRMCMMLGGRVAEQVFFGKITTGAQDDLKKVTQSAYAQVVQFGMSDKVGQVSFDLPRQGEMVMEKPYSEATAELIDEEVRDLVDRAYQRTMELIEDKKELVELVGKRLLEREVLDKADMLELLGQRPFEEKSTYEEFVEGTGSFEEDTSLPEGLRDWNQERGGEEAEETVPARDKQQLTGNIQFC</sequence>
<evidence type="ECO:0000313" key="24">
    <source>
        <dbReference type="Proteomes" id="UP000472265"/>
    </source>
</evidence>
<dbReference type="InterPro" id="IPR027417">
    <property type="entry name" value="P-loop_NTPase"/>
</dbReference>
<dbReference type="Pfam" id="PF01434">
    <property type="entry name" value="Peptidase_M41"/>
    <property type="match status" value="1"/>
</dbReference>
<dbReference type="InterPro" id="IPR000642">
    <property type="entry name" value="Peptidase_M41"/>
</dbReference>
<protein>
    <submittedName>
        <fullName evidence="23">AFG3-like AAA ATPase 1</fullName>
    </submittedName>
</protein>
<keyword evidence="8 19" id="KW-0547">Nucleotide-binding</keyword>
<keyword evidence="10" id="KW-0378">Hydrolase</keyword>
<evidence type="ECO:0000256" key="20">
    <source>
        <dbReference type="SAM" id="MobiDB-lite"/>
    </source>
</evidence>
<evidence type="ECO:0000256" key="21">
    <source>
        <dbReference type="SAM" id="Phobius"/>
    </source>
</evidence>
<keyword evidence="5" id="KW-0645">Protease</keyword>
<keyword evidence="13" id="KW-0809">Transit peptide</keyword>
<evidence type="ECO:0000313" key="23">
    <source>
        <dbReference type="Ensembl" id="ENSSAUP00010009265.1"/>
    </source>
</evidence>
<evidence type="ECO:0000256" key="15">
    <source>
        <dbReference type="ARBA" id="ARBA00023049"/>
    </source>
</evidence>
<dbReference type="GeneTree" id="ENSGT00940000160625"/>
<evidence type="ECO:0000256" key="5">
    <source>
        <dbReference type="ARBA" id="ARBA00022670"/>
    </source>
</evidence>
<keyword evidence="15" id="KW-0482">Metalloprotease</keyword>
<feature type="transmembrane region" description="Helical" evidence="21">
    <location>
        <begin position="141"/>
        <end position="159"/>
    </location>
</feature>
<evidence type="ECO:0000256" key="11">
    <source>
        <dbReference type="ARBA" id="ARBA00022833"/>
    </source>
</evidence>
<evidence type="ECO:0000256" key="2">
    <source>
        <dbReference type="ARBA" id="ARBA00004448"/>
    </source>
</evidence>
<dbReference type="PANTHER" id="PTHR43655">
    <property type="entry name" value="ATP-DEPENDENT PROTEASE"/>
    <property type="match status" value="1"/>
</dbReference>
<keyword evidence="9" id="KW-0999">Mitochondrion inner membrane</keyword>
<dbReference type="SUPFAM" id="SSF52540">
    <property type="entry name" value="P-loop containing nucleoside triphosphate hydrolases"/>
    <property type="match status" value="1"/>
</dbReference>
<dbReference type="FunFam" id="1.20.58.760:FF:000003">
    <property type="entry name" value="AFG3-like AAA ATPase 2"/>
    <property type="match status" value="1"/>
</dbReference>
<keyword evidence="11" id="KW-0862">Zinc</keyword>
<dbReference type="PROSITE" id="PS00674">
    <property type="entry name" value="AAA"/>
    <property type="match status" value="1"/>
</dbReference>
<keyword evidence="6 21" id="KW-0812">Transmembrane</keyword>
<reference evidence="23" key="3">
    <citation type="submission" date="2025-09" db="UniProtKB">
        <authorList>
            <consortium name="Ensembl"/>
        </authorList>
    </citation>
    <scope>IDENTIFICATION</scope>
</reference>
<dbReference type="GO" id="GO:0016887">
    <property type="term" value="F:ATP hydrolysis activity"/>
    <property type="evidence" value="ECO:0007669"/>
    <property type="project" value="InterPro"/>
</dbReference>
<evidence type="ECO:0000256" key="3">
    <source>
        <dbReference type="ARBA" id="ARBA00010044"/>
    </source>
</evidence>
<dbReference type="InterPro" id="IPR003960">
    <property type="entry name" value="ATPase_AAA_CS"/>
</dbReference>
<comment type="similarity">
    <text evidence="3">In the C-terminal section; belongs to the peptidase M41 family.</text>
</comment>
<dbReference type="InterPro" id="IPR041569">
    <property type="entry name" value="AAA_lid_3"/>
</dbReference>
<evidence type="ECO:0000256" key="16">
    <source>
        <dbReference type="ARBA" id="ARBA00023128"/>
    </source>
</evidence>
<keyword evidence="14 21" id="KW-1133">Transmembrane helix</keyword>
<dbReference type="FunFam" id="3.40.50.300:FF:000001">
    <property type="entry name" value="ATP-dependent zinc metalloprotease FtsH"/>
    <property type="match status" value="1"/>
</dbReference>
<dbReference type="NCBIfam" id="TIGR01241">
    <property type="entry name" value="FtsH_fam"/>
    <property type="match status" value="1"/>
</dbReference>
<dbReference type="Gene3D" id="1.10.8.60">
    <property type="match status" value="1"/>
</dbReference>
<comment type="similarity">
    <text evidence="4">In the N-terminal section; belongs to the AAA ATPase family.</text>
</comment>
<feature type="domain" description="AAA+ ATPase" evidence="22">
    <location>
        <begin position="227"/>
        <end position="366"/>
    </location>
</feature>
<dbReference type="GO" id="GO:0005524">
    <property type="term" value="F:ATP binding"/>
    <property type="evidence" value="ECO:0007669"/>
    <property type="project" value="UniProtKB-KW"/>
</dbReference>
<evidence type="ECO:0000256" key="19">
    <source>
        <dbReference type="RuleBase" id="RU003651"/>
    </source>
</evidence>
<dbReference type="FunFam" id="3.40.1690.20:FF:000001">
    <property type="entry name" value="AFG3-like AAA ATPase 2"/>
    <property type="match status" value="1"/>
</dbReference>
<feature type="region of interest" description="Disordered" evidence="20">
    <location>
        <begin position="648"/>
        <end position="694"/>
    </location>
</feature>
<comment type="similarity">
    <text evidence="19">Belongs to the AAA ATPase family.</text>
</comment>